<feature type="compositionally biased region" description="Low complexity" evidence="1">
    <location>
        <begin position="217"/>
        <end position="227"/>
    </location>
</feature>
<feature type="region of interest" description="Disordered" evidence="1">
    <location>
        <begin position="161"/>
        <end position="184"/>
    </location>
</feature>
<keyword evidence="2" id="KW-0732">Signal</keyword>
<sequence>MGLCFFWNLSLHELLCPTSSAWGPCFTHESWWKCDDGKIGSIEKYLALHLFLADDISLRYSGPAATSFKSQLDELAEKDAQKFPSVDGFIQSLQPSSPYPSLISVNTPCDTPQYTAGNSHGSRLTKLGIKKSLITTDKNSSPSPIDFDQLTQKAAEVSLSKSPFSASSPKSIPGQTQSASSSISQEPLFATSFCQEGESDDRLGMGNMRRHKLAPNSGSSVSSSSLSKDTRGTSSSDYFSSNKEHEERQSLERLRSLQGAQSISSEDFDPSPANTVNKHNSLSPSSSFNDLTQAGIETLKDFLSKSKSKVRNIEFYL</sequence>
<feature type="chain" id="PRO_5001950373" evidence="2">
    <location>
        <begin position="22"/>
        <end position="317"/>
    </location>
</feature>
<dbReference type="HOGENOM" id="CLU_877398_0_0_1"/>
<evidence type="ECO:0000313" key="4">
    <source>
        <dbReference type="Proteomes" id="UP000029725"/>
    </source>
</evidence>
<feature type="region of interest" description="Disordered" evidence="1">
    <location>
        <begin position="197"/>
        <end position="289"/>
    </location>
</feature>
<dbReference type="VEuPathDB" id="MicrosporidiaDB:DI09_35p160"/>
<accession>A0A098VQX3</accession>
<dbReference type="AlphaFoldDB" id="A0A098VQX3"/>
<feature type="compositionally biased region" description="Polar residues" evidence="1">
    <location>
        <begin position="173"/>
        <end position="184"/>
    </location>
</feature>
<evidence type="ECO:0000313" key="3">
    <source>
        <dbReference type="EMBL" id="KGG51428.1"/>
    </source>
</evidence>
<name>A0A098VQX3_9MICR</name>
<gene>
    <name evidence="3" type="ORF">DI09_35p160</name>
</gene>
<dbReference type="Proteomes" id="UP000029725">
    <property type="component" value="Unassembled WGS sequence"/>
</dbReference>
<feature type="compositionally biased region" description="Polar residues" evidence="1">
    <location>
        <begin position="232"/>
        <end position="241"/>
    </location>
</feature>
<protein>
    <submittedName>
        <fullName evidence="3">Uncharacterized protein</fullName>
    </submittedName>
</protein>
<evidence type="ECO:0000256" key="2">
    <source>
        <dbReference type="SAM" id="SignalP"/>
    </source>
</evidence>
<proteinExistence type="predicted"/>
<feature type="signal peptide" evidence="2">
    <location>
        <begin position="1"/>
        <end position="21"/>
    </location>
</feature>
<dbReference type="EMBL" id="JMKJ01000288">
    <property type="protein sequence ID" value="KGG51428.1"/>
    <property type="molecule type" value="Genomic_DNA"/>
</dbReference>
<dbReference type="RefSeq" id="XP_013237855.1">
    <property type="nucleotide sequence ID" value="XM_013382401.1"/>
</dbReference>
<feature type="compositionally biased region" description="Low complexity" evidence="1">
    <location>
        <begin position="161"/>
        <end position="171"/>
    </location>
</feature>
<reference evidence="3 4" key="1">
    <citation type="submission" date="2014-04" db="EMBL/GenBank/DDBJ databases">
        <title>A new species of microsporidia sheds light on the evolution of extreme parasitism.</title>
        <authorList>
            <person name="Haag K.L."/>
            <person name="James T.Y."/>
            <person name="Larsson R."/>
            <person name="Schaer T.M."/>
            <person name="Refardt D."/>
            <person name="Pombert J.-F."/>
            <person name="Ebert D."/>
        </authorList>
    </citation>
    <scope>NUCLEOTIDE SEQUENCE [LARGE SCALE GENOMIC DNA]</scope>
    <source>
        <strain evidence="3 4">UGP3</strain>
        <tissue evidence="3">Spores</tissue>
    </source>
</reference>
<evidence type="ECO:0000256" key="1">
    <source>
        <dbReference type="SAM" id="MobiDB-lite"/>
    </source>
</evidence>
<feature type="compositionally biased region" description="Polar residues" evidence="1">
    <location>
        <begin position="272"/>
        <end position="289"/>
    </location>
</feature>
<keyword evidence="4" id="KW-1185">Reference proteome</keyword>
<comment type="caution">
    <text evidence="3">The sequence shown here is derived from an EMBL/GenBank/DDBJ whole genome shotgun (WGS) entry which is preliminary data.</text>
</comment>
<organism evidence="3 4">
    <name type="scientific">Mitosporidium daphniae</name>
    <dbReference type="NCBI Taxonomy" id="1485682"/>
    <lineage>
        <taxon>Eukaryota</taxon>
        <taxon>Fungi</taxon>
        <taxon>Fungi incertae sedis</taxon>
        <taxon>Microsporidia</taxon>
        <taxon>Mitosporidium</taxon>
    </lineage>
</organism>
<dbReference type="GeneID" id="25259678"/>
<feature type="compositionally biased region" description="Basic and acidic residues" evidence="1">
    <location>
        <begin position="242"/>
        <end position="255"/>
    </location>
</feature>